<evidence type="ECO:0000256" key="6">
    <source>
        <dbReference type="ARBA" id="ARBA00023306"/>
    </source>
</evidence>
<dbReference type="PANTHER" id="PTHR35794">
    <property type="entry name" value="CELL DIVISION PROTEIN DIVIVA"/>
    <property type="match status" value="1"/>
</dbReference>
<dbReference type="Proteomes" id="UP000569951">
    <property type="component" value="Unassembled WGS sequence"/>
</dbReference>
<sequence length="148" mass="17624">MKLTPLDIRHQEFSGAISGYSRKEVREFLEEVSDFLEEVLRQNQGLEERIQDLERRIEEYRQGEEELRRTVISAERISHEIKANAQKEAELIVREAEAAKEKLLREGIQKSREIRMEIEAARNERAQFLAQYRSLLRSFLELSEQYEN</sequence>
<dbReference type="InterPro" id="IPR019933">
    <property type="entry name" value="DivIVA_domain"/>
</dbReference>
<evidence type="ECO:0000313" key="9">
    <source>
        <dbReference type="Proteomes" id="UP000569951"/>
    </source>
</evidence>
<dbReference type="EMBL" id="JACHHG010000001">
    <property type="protein sequence ID" value="MBB6096639.1"/>
    <property type="molecule type" value="Genomic_DNA"/>
</dbReference>
<dbReference type="GO" id="GO:0005737">
    <property type="term" value="C:cytoplasm"/>
    <property type="evidence" value="ECO:0007669"/>
    <property type="project" value="UniProtKB-SubCell"/>
</dbReference>
<dbReference type="Pfam" id="PF05103">
    <property type="entry name" value="DivIVA"/>
    <property type="match status" value="1"/>
</dbReference>
<evidence type="ECO:0000256" key="5">
    <source>
        <dbReference type="ARBA" id="ARBA00023054"/>
    </source>
</evidence>
<comment type="caution">
    <text evidence="8">The sequence shown here is derived from an EMBL/GenBank/DDBJ whole genome shotgun (WGS) entry which is preliminary data.</text>
</comment>
<evidence type="ECO:0000256" key="4">
    <source>
        <dbReference type="ARBA" id="ARBA00022618"/>
    </source>
</evidence>
<evidence type="ECO:0000256" key="2">
    <source>
        <dbReference type="ARBA" id="ARBA00009008"/>
    </source>
</evidence>
<proteinExistence type="inferred from homology"/>
<evidence type="ECO:0000256" key="3">
    <source>
        <dbReference type="ARBA" id="ARBA00022490"/>
    </source>
</evidence>
<feature type="coiled-coil region" evidence="7">
    <location>
        <begin position="29"/>
        <end position="138"/>
    </location>
</feature>
<protein>
    <submittedName>
        <fullName evidence="8">Cell division initiation protein</fullName>
    </submittedName>
</protein>
<keyword evidence="9" id="KW-1185">Reference proteome</keyword>
<evidence type="ECO:0000313" key="8">
    <source>
        <dbReference type="EMBL" id="MBB6096639.1"/>
    </source>
</evidence>
<dbReference type="InterPro" id="IPR007793">
    <property type="entry name" value="DivIVA_fam"/>
</dbReference>
<comment type="subcellular location">
    <subcellularLocation>
        <location evidence="1">Cytoplasm</location>
    </subcellularLocation>
</comment>
<dbReference type="GO" id="GO:0051301">
    <property type="term" value="P:cell division"/>
    <property type="evidence" value="ECO:0007669"/>
    <property type="project" value="UniProtKB-KW"/>
</dbReference>
<dbReference type="PANTHER" id="PTHR35794:SF2">
    <property type="entry name" value="CELL DIVISION PROTEIN DIVIVA"/>
    <property type="match status" value="1"/>
</dbReference>
<dbReference type="RefSeq" id="WP_183983317.1">
    <property type="nucleotide sequence ID" value="NZ_JACHHG010000001.1"/>
</dbReference>
<evidence type="ECO:0000256" key="7">
    <source>
        <dbReference type="SAM" id="Coils"/>
    </source>
</evidence>
<accession>A0A841HWL5</accession>
<reference evidence="8 9" key="1">
    <citation type="submission" date="2020-08" db="EMBL/GenBank/DDBJ databases">
        <title>Genomic Encyclopedia of Type Strains, Phase IV (KMG-IV): sequencing the most valuable type-strain genomes for metagenomic binning, comparative biology and taxonomic classification.</title>
        <authorList>
            <person name="Goeker M."/>
        </authorList>
    </citation>
    <scope>NUCLEOTIDE SEQUENCE [LARGE SCALE GENOMIC DNA]</scope>
    <source>
        <strain evidence="8 9">DSM 21458</strain>
    </source>
</reference>
<comment type="similarity">
    <text evidence="2">Belongs to the DivIVA family.</text>
</comment>
<name>A0A841HWL5_9DEIO</name>
<keyword evidence="3" id="KW-0963">Cytoplasm</keyword>
<dbReference type="NCBIfam" id="TIGR03544">
    <property type="entry name" value="DivI1A_domain"/>
    <property type="match status" value="1"/>
</dbReference>
<evidence type="ECO:0000256" key="1">
    <source>
        <dbReference type="ARBA" id="ARBA00004496"/>
    </source>
</evidence>
<keyword evidence="5 7" id="KW-0175">Coiled coil</keyword>
<organism evidence="8 9">
    <name type="scientific">Deinobacterium chartae</name>
    <dbReference type="NCBI Taxonomy" id="521158"/>
    <lineage>
        <taxon>Bacteria</taxon>
        <taxon>Thermotogati</taxon>
        <taxon>Deinococcota</taxon>
        <taxon>Deinococci</taxon>
        <taxon>Deinococcales</taxon>
        <taxon>Deinococcaceae</taxon>
        <taxon>Deinobacterium</taxon>
    </lineage>
</organism>
<dbReference type="Gene3D" id="6.10.250.660">
    <property type="match status" value="1"/>
</dbReference>
<gene>
    <name evidence="8" type="ORF">HNR42_000051</name>
</gene>
<keyword evidence="6" id="KW-0131">Cell cycle</keyword>
<dbReference type="AlphaFoldDB" id="A0A841HWL5"/>
<keyword evidence="4 8" id="KW-0132">Cell division</keyword>